<organism evidence="1 2">
    <name type="scientific">Ilex paraguariensis</name>
    <name type="common">yerba mate</name>
    <dbReference type="NCBI Taxonomy" id="185542"/>
    <lineage>
        <taxon>Eukaryota</taxon>
        <taxon>Viridiplantae</taxon>
        <taxon>Streptophyta</taxon>
        <taxon>Embryophyta</taxon>
        <taxon>Tracheophyta</taxon>
        <taxon>Spermatophyta</taxon>
        <taxon>Magnoliopsida</taxon>
        <taxon>eudicotyledons</taxon>
        <taxon>Gunneridae</taxon>
        <taxon>Pentapetalae</taxon>
        <taxon>asterids</taxon>
        <taxon>campanulids</taxon>
        <taxon>Aquifoliales</taxon>
        <taxon>Aquifoliaceae</taxon>
        <taxon>Ilex</taxon>
    </lineage>
</organism>
<dbReference type="Proteomes" id="UP001642360">
    <property type="component" value="Unassembled WGS sequence"/>
</dbReference>
<reference evidence="1 2" key="1">
    <citation type="submission" date="2024-02" db="EMBL/GenBank/DDBJ databases">
        <authorList>
            <person name="Vignale AGUSTIN F."/>
            <person name="Sosa J E."/>
            <person name="Modenutti C."/>
        </authorList>
    </citation>
    <scope>NUCLEOTIDE SEQUENCE [LARGE SCALE GENOMIC DNA]</scope>
</reference>
<keyword evidence="2" id="KW-1185">Reference proteome</keyword>
<accession>A0ABC8SF82</accession>
<sequence>MDAQLDAPTASVKEMVDFVDILHPGSMHTLPEVNGGMKKHKLLREDILPAMATNRKVQRLLNEFMDLLSEYEITETNQEQNQLTPAIATVPEPGQMDSTIRMTEQMNLAPPATNLTDCNLPATDEIPSAMPTIDQMDCTTRATDPVGSALQTTDQTQYNPLITDQVNLEPTDKLNLVPPAKECSASIL</sequence>
<evidence type="ECO:0000313" key="1">
    <source>
        <dbReference type="EMBL" id="CAK9154736.1"/>
    </source>
</evidence>
<dbReference type="EMBL" id="CAUOFW020002577">
    <property type="protein sequence ID" value="CAK9154736.1"/>
    <property type="molecule type" value="Genomic_DNA"/>
</dbReference>
<comment type="caution">
    <text evidence="1">The sequence shown here is derived from an EMBL/GenBank/DDBJ whole genome shotgun (WGS) entry which is preliminary data.</text>
</comment>
<gene>
    <name evidence="1" type="ORF">ILEXP_LOCUS23088</name>
</gene>
<name>A0ABC8SF82_9AQUA</name>
<dbReference type="AlphaFoldDB" id="A0ABC8SF82"/>
<protein>
    <submittedName>
        <fullName evidence="1">Uncharacterized protein</fullName>
    </submittedName>
</protein>
<evidence type="ECO:0000313" key="2">
    <source>
        <dbReference type="Proteomes" id="UP001642360"/>
    </source>
</evidence>
<proteinExistence type="predicted"/>